<evidence type="ECO:0000256" key="6">
    <source>
        <dbReference type="SAM" id="Phobius"/>
    </source>
</evidence>
<dbReference type="AlphaFoldDB" id="A0A4P9ZZR1"/>
<evidence type="ECO:0000313" key="8">
    <source>
        <dbReference type="Proteomes" id="UP000268162"/>
    </source>
</evidence>
<gene>
    <name evidence="7" type="ORF">BJ085DRAFT_41173</name>
</gene>
<dbReference type="GO" id="GO:0071944">
    <property type="term" value="C:cell periphery"/>
    <property type="evidence" value="ECO:0007669"/>
    <property type="project" value="UniProtKB-ARBA"/>
</dbReference>
<accession>A0A4P9ZZR1</accession>
<feature type="transmembrane region" description="Helical" evidence="6">
    <location>
        <begin position="167"/>
        <end position="191"/>
    </location>
</feature>
<evidence type="ECO:0000256" key="2">
    <source>
        <dbReference type="ARBA" id="ARBA00022692"/>
    </source>
</evidence>
<dbReference type="InterPro" id="IPR051694">
    <property type="entry name" value="Immunoregulatory_rcpt-like"/>
</dbReference>
<evidence type="ECO:0000313" key="7">
    <source>
        <dbReference type="EMBL" id="RKP38621.1"/>
    </source>
</evidence>
<keyword evidence="8" id="KW-1185">Reference proteome</keyword>
<dbReference type="GO" id="GO:0016020">
    <property type="term" value="C:membrane"/>
    <property type="evidence" value="ECO:0007669"/>
    <property type="project" value="UniProtKB-SubCell"/>
</dbReference>
<dbReference type="Proteomes" id="UP000268162">
    <property type="component" value="Unassembled WGS sequence"/>
</dbReference>
<name>A0A4P9ZZR1_9FUNG</name>
<dbReference type="EMBL" id="ML002347">
    <property type="protein sequence ID" value="RKP38621.1"/>
    <property type="molecule type" value="Genomic_DNA"/>
</dbReference>
<keyword evidence="3 6" id="KW-1133">Transmembrane helix</keyword>
<organism evidence="7 8">
    <name type="scientific">Dimargaris cristalligena</name>
    <dbReference type="NCBI Taxonomy" id="215637"/>
    <lineage>
        <taxon>Eukaryota</taxon>
        <taxon>Fungi</taxon>
        <taxon>Fungi incertae sedis</taxon>
        <taxon>Zoopagomycota</taxon>
        <taxon>Kickxellomycotina</taxon>
        <taxon>Dimargaritomycetes</taxon>
        <taxon>Dimargaritales</taxon>
        <taxon>Dimargaritaceae</taxon>
        <taxon>Dimargaris</taxon>
    </lineage>
</organism>
<dbReference type="PANTHER" id="PTHR15549">
    <property type="entry name" value="PAIRED IMMUNOGLOBULIN-LIKE TYPE 2 RECEPTOR"/>
    <property type="match status" value="1"/>
</dbReference>
<evidence type="ECO:0000256" key="5">
    <source>
        <dbReference type="SAM" id="MobiDB-lite"/>
    </source>
</evidence>
<evidence type="ECO:0000256" key="1">
    <source>
        <dbReference type="ARBA" id="ARBA00004167"/>
    </source>
</evidence>
<feature type="region of interest" description="Disordered" evidence="5">
    <location>
        <begin position="369"/>
        <end position="407"/>
    </location>
</feature>
<comment type="subcellular location">
    <subcellularLocation>
        <location evidence="1">Membrane</location>
        <topology evidence="1">Single-pass membrane protein</topology>
    </subcellularLocation>
</comment>
<keyword evidence="2 6" id="KW-0812">Transmembrane</keyword>
<sequence length="407" mass="43799">MSSGADDVWETDQEAQILWNPRHPDVATQQSLNIYIMDLQNQTAPVHSWTDLQLSQSMLTVVPDFKWFSDYKKLYSATAPVRRRFKIVPSLGAFSSGDSVSTRYSVAINVQADVIPADPEATSTTSTSESTTTPSVSILTVTGAQATQTVSASPDEYPDGRSGLSGAAIAGIAVGSAILVLALLLLAFFWYRRRNQRYRGQLLADEDSKSSTFPRSSQNKEDSGLFAATGTRSNPTSPIALPGAAASFGRRSVAVDDIAFTDMGLDRPHPAFGFGEKPSMDSVNLSSIGGDSLTALASGGVKPGVHSFSPVNAAMIADVMRQKLREPAVDILPDDRLLLSDENLPGSDEGNHQAEVARRREIADERMRRELAESGSELKSISRGKTIIRHVPPSETDLSSSLPDDKL</sequence>
<dbReference type="OrthoDB" id="2278929at2759"/>
<feature type="compositionally biased region" description="Polar residues" evidence="5">
    <location>
        <begin position="396"/>
        <end position="407"/>
    </location>
</feature>
<evidence type="ECO:0000256" key="4">
    <source>
        <dbReference type="ARBA" id="ARBA00023136"/>
    </source>
</evidence>
<reference evidence="8" key="1">
    <citation type="journal article" date="2018" name="Nat. Microbiol.">
        <title>Leveraging single-cell genomics to expand the fungal tree of life.</title>
        <authorList>
            <person name="Ahrendt S.R."/>
            <person name="Quandt C.A."/>
            <person name="Ciobanu D."/>
            <person name="Clum A."/>
            <person name="Salamov A."/>
            <person name="Andreopoulos B."/>
            <person name="Cheng J.F."/>
            <person name="Woyke T."/>
            <person name="Pelin A."/>
            <person name="Henrissat B."/>
            <person name="Reynolds N.K."/>
            <person name="Benny G.L."/>
            <person name="Smith M.E."/>
            <person name="James T.Y."/>
            <person name="Grigoriev I.V."/>
        </authorList>
    </citation>
    <scope>NUCLEOTIDE SEQUENCE [LARGE SCALE GENOMIC DNA]</scope>
    <source>
        <strain evidence="8">RSA 468</strain>
    </source>
</reference>
<proteinExistence type="predicted"/>
<evidence type="ECO:0000256" key="3">
    <source>
        <dbReference type="ARBA" id="ARBA00022989"/>
    </source>
</evidence>
<feature type="region of interest" description="Disordered" evidence="5">
    <location>
        <begin position="204"/>
        <end position="239"/>
    </location>
</feature>
<keyword evidence="4 6" id="KW-0472">Membrane</keyword>
<protein>
    <submittedName>
        <fullName evidence="7">Uncharacterized protein</fullName>
    </submittedName>
</protein>